<evidence type="ECO:0000313" key="1">
    <source>
        <dbReference type="EMBL" id="CAE52380.1"/>
    </source>
</evidence>
<accession>Q70C84</accession>
<dbReference type="AlphaFoldDB" id="Q70C84"/>
<name>Q70C84_STRTR</name>
<sequence>MKRLKKIIKDFLIPESDKFYWDKKATVLEWQKQTGKKLSTGSTNQDIYNTAVTDGYNASWDSLADGFPDYFIEIPALDTTVAIVIGIYAANRVAKFTDRIGSEKSEKNTGKKSLEKMISKMKDKDYDKNNPYDMRSGLNHRKMGHDIFSYAKKSIPGDYVMRDKLGNLRTVADIVGGSNQNKFSMSDIINATYGRETNNFFASIWDKIEHTIFHLAKDMVTPNGVPLPFTELCNQFTTKNNVSGYGVDNKILDSIQNEFVTMRASDLTSIAFIDSIHLLFYKLKENEWKKFDIDTIDATKAQLKVLSYCSCVITQMFLYLFQTQDIQDFHSLKEGIKNATKTKDRKTNANDGGTLNWVMIVLIFKNVCQVFYYQSKTNKALLSEQQQLIDELLKEQESYGTTV</sequence>
<dbReference type="PATRIC" id="fig|1308.47.peg.1926"/>
<organism evidence="1">
    <name type="scientific">Streptococcus thermophilus</name>
    <dbReference type="NCBI Taxonomy" id="1308"/>
    <lineage>
        <taxon>Bacteria</taxon>
        <taxon>Bacillati</taxon>
        <taxon>Bacillota</taxon>
        <taxon>Bacilli</taxon>
        <taxon>Lactobacillales</taxon>
        <taxon>Streptococcaceae</taxon>
        <taxon>Streptococcus</taxon>
    </lineage>
</organism>
<reference evidence="1" key="1">
    <citation type="journal article" date="2004" name="Microbiology">
        <title>Evolution of genomic islands by deletion and tandem accretion by site-specific recombination: ICESt1-related elements from Streptococcus thermophilus.</title>
        <authorList>
            <person name="Pavlovic G."/>
            <person name="Burrus V."/>
            <person name="Gintz B."/>
            <person name="Decaris B."/>
            <person name="Guedon G."/>
        </authorList>
    </citation>
    <scope>NUCLEOTIDE SEQUENCE</scope>
    <source>
        <strain evidence="1">CNRZ302</strain>
    </source>
</reference>
<protein>
    <submittedName>
        <fullName evidence="1">Uncharacterized protein</fullName>
    </submittedName>
</protein>
<proteinExistence type="predicted"/>
<dbReference type="EMBL" id="AJ586569">
    <property type="protein sequence ID" value="CAE52380.1"/>
    <property type="molecule type" value="Genomic_DNA"/>
</dbReference>
<dbReference type="RefSeq" id="WP_014608774.1">
    <property type="nucleotide sequence ID" value="NZ_CAKMBF010000032.1"/>
</dbReference>